<feature type="transmembrane region" description="Helical" evidence="1">
    <location>
        <begin position="79"/>
        <end position="99"/>
    </location>
</feature>
<feature type="transmembrane region" description="Helical" evidence="1">
    <location>
        <begin position="33"/>
        <end position="58"/>
    </location>
</feature>
<name>A0A0L0T8N0_ALLM3</name>
<evidence type="ECO:0000256" key="1">
    <source>
        <dbReference type="SAM" id="Phobius"/>
    </source>
</evidence>
<sequence>ACMLAVGQHLLYLAITSTSTTRAFTSTQVAKTLALTLLFTTAHAYLAFSVYFAAWHSAEFFVSVTTYFGWSAARTAAKMVPYALPILVAVAAGAIIGLPDNVDVVLWRAFLVVVSVVTTPHVVFLEAFTRHRAKVAESGRAARSERGPRMAHA</sequence>
<gene>
    <name evidence="2" type="ORF">AMAG_20294</name>
</gene>
<dbReference type="VEuPathDB" id="FungiDB:AMAG_20294"/>
<reference evidence="3" key="2">
    <citation type="submission" date="2009-11" db="EMBL/GenBank/DDBJ databases">
        <title>The Genome Sequence of Allomyces macrogynus strain ATCC 38327.</title>
        <authorList>
            <consortium name="The Broad Institute Genome Sequencing Platform"/>
            <person name="Russ C."/>
            <person name="Cuomo C."/>
            <person name="Shea T."/>
            <person name="Young S.K."/>
            <person name="Zeng Q."/>
            <person name="Koehrsen M."/>
            <person name="Haas B."/>
            <person name="Borodovsky M."/>
            <person name="Guigo R."/>
            <person name="Alvarado L."/>
            <person name="Berlin A."/>
            <person name="Borenstein D."/>
            <person name="Chen Z."/>
            <person name="Engels R."/>
            <person name="Freedman E."/>
            <person name="Gellesch M."/>
            <person name="Goldberg J."/>
            <person name="Griggs A."/>
            <person name="Gujja S."/>
            <person name="Heiman D."/>
            <person name="Hepburn T."/>
            <person name="Howarth C."/>
            <person name="Jen D."/>
            <person name="Larson L."/>
            <person name="Lewis B."/>
            <person name="Mehta T."/>
            <person name="Park D."/>
            <person name="Pearson M."/>
            <person name="Roberts A."/>
            <person name="Saif S."/>
            <person name="Shenoy N."/>
            <person name="Sisk P."/>
            <person name="Stolte C."/>
            <person name="Sykes S."/>
            <person name="Walk T."/>
            <person name="White J."/>
            <person name="Yandava C."/>
            <person name="Burger G."/>
            <person name="Gray M.W."/>
            <person name="Holland P.W.H."/>
            <person name="King N."/>
            <person name="Lang F.B.F."/>
            <person name="Roger A.J."/>
            <person name="Ruiz-Trillo I."/>
            <person name="Lander E."/>
            <person name="Nusbaum C."/>
        </authorList>
    </citation>
    <scope>NUCLEOTIDE SEQUENCE [LARGE SCALE GENOMIC DNA]</scope>
    <source>
        <strain evidence="3">ATCC 38327</strain>
    </source>
</reference>
<dbReference type="GO" id="GO:0016702">
    <property type="term" value="F:oxidoreductase activity, acting on single donors with incorporation of molecular oxygen, incorporation of two atoms of oxygen"/>
    <property type="evidence" value="ECO:0007669"/>
    <property type="project" value="InterPro"/>
</dbReference>
<dbReference type="Proteomes" id="UP000054350">
    <property type="component" value="Unassembled WGS sequence"/>
</dbReference>
<feature type="non-terminal residue" evidence="2">
    <location>
        <position position="1"/>
    </location>
</feature>
<keyword evidence="3" id="KW-1185">Reference proteome</keyword>
<evidence type="ECO:0000313" key="3">
    <source>
        <dbReference type="Proteomes" id="UP000054350"/>
    </source>
</evidence>
<accession>A0A0L0T8N0</accession>
<proteinExistence type="predicted"/>
<reference evidence="2 3" key="1">
    <citation type="submission" date="2009-11" db="EMBL/GenBank/DDBJ databases">
        <title>Annotation of Allomyces macrogynus ATCC 38327.</title>
        <authorList>
            <consortium name="The Broad Institute Genome Sequencing Platform"/>
            <person name="Russ C."/>
            <person name="Cuomo C."/>
            <person name="Burger G."/>
            <person name="Gray M.W."/>
            <person name="Holland P.W.H."/>
            <person name="King N."/>
            <person name="Lang F.B.F."/>
            <person name="Roger A.J."/>
            <person name="Ruiz-Trillo I."/>
            <person name="Young S.K."/>
            <person name="Zeng Q."/>
            <person name="Gargeya S."/>
            <person name="Fitzgerald M."/>
            <person name="Haas B."/>
            <person name="Abouelleil A."/>
            <person name="Alvarado L."/>
            <person name="Arachchi H.M."/>
            <person name="Berlin A."/>
            <person name="Chapman S.B."/>
            <person name="Gearin G."/>
            <person name="Goldberg J."/>
            <person name="Griggs A."/>
            <person name="Gujja S."/>
            <person name="Hansen M."/>
            <person name="Heiman D."/>
            <person name="Howarth C."/>
            <person name="Larimer J."/>
            <person name="Lui A."/>
            <person name="MacDonald P.J.P."/>
            <person name="McCowen C."/>
            <person name="Montmayeur A."/>
            <person name="Murphy C."/>
            <person name="Neiman D."/>
            <person name="Pearson M."/>
            <person name="Priest M."/>
            <person name="Roberts A."/>
            <person name="Saif S."/>
            <person name="Shea T."/>
            <person name="Sisk P."/>
            <person name="Stolte C."/>
            <person name="Sykes S."/>
            <person name="Wortman J."/>
            <person name="Nusbaum C."/>
            <person name="Birren B."/>
        </authorList>
    </citation>
    <scope>NUCLEOTIDE SEQUENCE [LARGE SCALE GENOMIC DNA]</scope>
    <source>
        <strain evidence="2 3">ATCC 38327</strain>
    </source>
</reference>
<dbReference type="InterPro" id="IPR022270">
    <property type="entry name" value="Blh_diox"/>
</dbReference>
<dbReference type="Pfam" id="PF15461">
    <property type="entry name" value="BCD"/>
    <property type="match status" value="1"/>
</dbReference>
<organism evidence="2 3">
    <name type="scientific">Allomyces macrogynus (strain ATCC 38327)</name>
    <name type="common">Allomyces javanicus var. macrogynus</name>
    <dbReference type="NCBI Taxonomy" id="578462"/>
    <lineage>
        <taxon>Eukaryota</taxon>
        <taxon>Fungi</taxon>
        <taxon>Fungi incertae sedis</taxon>
        <taxon>Blastocladiomycota</taxon>
        <taxon>Blastocladiomycetes</taxon>
        <taxon>Blastocladiales</taxon>
        <taxon>Blastocladiaceae</taxon>
        <taxon>Allomyces</taxon>
    </lineage>
</organism>
<keyword evidence="1" id="KW-1133">Transmembrane helix</keyword>
<keyword evidence="1" id="KW-0812">Transmembrane</keyword>
<dbReference type="AlphaFoldDB" id="A0A0L0T8N0"/>
<dbReference type="EMBL" id="GG745369">
    <property type="protein sequence ID" value="KNE71102.1"/>
    <property type="molecule type" value="Genomic_DNA"/>
</dbReference>
<protein>
    <submittedName>
        <fullName evidence="2">Uncharacterized protein</fullName>
    </submittedName>
</protein>
<evidence type="ECO:0000313" key="2">
    <source>
        <dbReference type="EMBL" id="KNE71102.1"/>
    </source>
</evidence>
<feature type="transmembrane region" description="Helical" evidence="1">
    <location>
        <begin position="105"/>
        <end position="125"/>
    </location>
</feature>
<keyword evidence="1" id="KW-0472">Membrane</keyword>